<name>A0A914ADN6_PATMI</name>
<comment type="function">
    <text evidence="7">Part of the complex catalyzing the transfer of N-acetylglucosamine from UDP-N-acetylglucosamine to phosphatidylinositol, the first step of GPI biosynthesis.</text>
</comment>
<comment type="similarity">
    <text evidence="7">Belongs to the PIGP family.</text>
</comment>
<feature type="transmembrane region" description="Helical" evidence="8">
    <location>
        <begin position="56"/>
        <end position="79"/>
    </location>
</feature>
<evidence type="ECO:0000256" key="4">
    <source>
        <dbReference type="ARBA" id="ARBA00022692"/>
    </source>
</evidence>
<evidence type="ECO:0000259" key="9">
    <source>
        <dbReference type="Pfam" id="PF08510"/>
    </source>
</evidence>
<accession>A0A914ADN6</accession>
<keyword evidence="5 8" id="KW-1133">Transmembrane helix</keyword>
<keyword evidence="11" id="KW-1185">Reference proteome</keyword>
<dbReference type="Pfam" id="PF08510">
    <property type="entry name" value="PIG-P"/>
    <property type="match status" value="1"/>
</dbReference>
<dbReference type="GO" id="GO:0005783">
    <property type="term" value="C:endoplasmic reticulum"/>
    <property type="evidence" value="ECO:0007669"/>
    <property type="project" value="TreeGrafter"/>
</dbReference>
<evidence type="ECO:0000256" key="2">
    <source>
        <dbReference type="ARBA" id="ARBA00004687"/>
    </source>
</evidence>
<keyword evidence="7" id="KW-0808">Transferase</keyword>
<dbReference type="InterPro" id="IPR016542">
    <property type="entry name" value="PIG-P_GPI19"/>
</dbReference>
<proteinExistence type="inferred from homology"/>
<protein>
    <recommendedName>
        <fullName evidence="7">Phosphatidylinositol N-acetylglucosaminyltransferase subunit P</fullName>
    </recommendedName>
</protein>
<evidence type="ECO:0000256" key="5">
    <source>
        <dbReference type="ARBA" id="ARBA00022989"/>
    </source>
</evidence>
<evidence type="ECO:0000256" key="8">
    <source>
        <dbReference type="SAM" id="Phobius"/>
    </source>
</evidence>
<dbReference type="Proteomes" id="UP000887568">
    <property type="component" value="Unplaced"/>
</dbReference>
<dbReference type="InterPro" id="IPR052263">
    <property type="entry name" value="GPI_Anchor_Biosynth"/>
</dbReference>
<dbReference type="InterPro" id="IPR013717">
    <property type="entry name" value="PIG-P"/>
</dbReference>
<comment type="subcellular location">
    <subcellularLocation>
        <location evidence="1">Membrane</location>
        <topology evidence="1">Multi-pass membrane protein</topology>
    </subcellularLocation>
</comment>
<dbReference type="RefSeq" id="XP_038061922.1">
    <property type="nucleotide sequence ID" value="XM_038205994.1"/>
</dbReference>
<sequence>MADINPSPTPERAIYGFVLYLSSIFGFALYCVWAFVPEKWLHSIGLTYWPQKYWALAIPTYISVGFVFVLVFFVAFNLINAPSLDSVKTVTDAQTRPVDPDTTLQPSAAPTVTDIPISEVNRRLYLNT</sequence>
<dbReference type="PANTHER" id="PTHR46346:SF1">
    <property type="entry name" value="PHOSPHATIDYLINOSITOL N-ACETYLGLUCOSAMINYLTRANSFERASE SUBUNIT P"/>
    <property type="match status" value="1"/>
</dbReference>
<dbReference type="OrthoDB" id="690928at2759"/>
<evidence type="ECO:0000313" key="10">
    <source>
        <dbReference type="EnsemblMetazoa" id="XP_038061922.1"/>
    </source>
</evidence>
<keyword evidence="3 7" id="KW-0337">GPI-anchor biosynthesis</keyword>
<evidence type="ECO:0000313" key="11">
    <source>
        <dbReference type="Proteomes" id="UP000887568"/>
    </source>
</evidence>
<evidence type="ECO:0000256" key="6">
    <source>
        <dbReference type="ARBA" id="ARBA00023136"/>
    </source>
</evidence>
<dbReference type="OMA" id="LYVLWAY"/>
<keyword evidence="6 7" id="KW-0472">Membrane</keyword>
<comment type="pathway">
    <text evidence="2 7">Glycolipid biosynthesis; glycosylphosphatidylinositol-anchor biosynthesis.</text>
</comment>
<dbReference type="GO" id="GO:0016020">
    <property type="term" value="C:membrane"/>
    <property type="evidence" value="ECO:0007669"/>
    <property type="project" value="UniProtKB-SubCell"/>
</dbReference>
<reference evidence="10" key="1">
    <citation type="submission" date="2022-11" db="UniProtKB">
        <authorList>
            <consortium name="EnsemblMetazoa"/>
        </authorList>
    </citation>
    <scope>IDENTIFICATION</scope>
</reference>
<evidence type="ECO:0000256" key="7">
    <source>
        <dbReference type="PIRNR" id="PIRNR008765"/>
    </source>
</evidence>
<dbReference type="GO" id="GO:0017176">
    <property type="term" value="F:phosphatidylinositol N-acetylglucosaminyltransferase activity"/>
    <property type="evidence" value="ECO:0007669"/>
    <property type="project" value="UniProtKB-UniRule"/>
</dbReference>
<evidence type="ECO:0000256" key="3">
    <source>
        <dbReference type="ARBA" id="ARBA00022502"/>
    </source>
</evidence>
<dbReference type="GeneID" id="119732470"/>
<dbReference type="PIRSF" id="PIRSF008765">
    <property type="entry name" value="PIG-P_GPI19"/>
    <property type="match status" value="1"/>
</dbReference>
<dbReference type="EnsemblMetazoa" id="XM_038205994.1">
    <property type="protein sequence ID" value="XP_038061922.1"/>
    <property type="gene ID" value="LOC119732470"/>
</dbReference>
<feature type="domain" description="PIG-P" evidence="9">
    <location>
        <begin position="12"/>
        <end position="125"/>
    </location>
</feature>
<dbReference type="GO" id="GO:0006506">
    <property type="term" value="P:GPI anchor biosynthetic process"/>
    <property type="evidence" value="ECO:0007669"/>
    <property type="project" value="UniProtKB-KW"/>
</dbReference>
<keyword evidence="4 8" id="KW-0812">Transmembrane</keyword>
<evidence type="ECO:0000256" key="1">
    <source>
        <dbReference type="ARBA" id="ARBA00004141"/>
    </source>
</evidence>
<organism evidence="10 11">
    <name type="scientific">Patiria miniata</name>
    <name type="common">Bat star</name>
    <name type="synonym">Asterina miniata</name>
    <dbReference type="NCBI Taxonomy" id="46514"/>
    <lineage>
        <taxon>Eukaryota</taxon>
        <taxon>Metazoa</taxon>
        <taxon>Echinodermata</taxon>
        <taxon>Eleutherozoa</taxon>
        <taxon>Asterozoa</taxon>
        <taxon>Asteroidea</taxon>
        <taxon>Valvatacea</taxon>
        <taxon>Valvatida</taxon>
        <taxon>Asterinidae</taxon>
        <taxon>Patiria</taxon>
    </lineage>
</organism>
<feature type="transmembrane region" description="Helical" evidence="8">
    <location>
        <begin position="12"/>
        <end position="36"/>
    </location>
</feature>
<dbReference type="PANTHER" id="PTHR46346">
    <property type="entry name" value="PHOSPHATIDYLINOSITOL N-ACETYLGLUCOSAMINYLTRANSFERASE SUBUNIT P"/>
    <property type="match status" value="1"/>
</dbReference>
<dbReference type="AlphaFoldDB" id="A0A914ADN6"/>